<gene>
    <name evidence="1" type="ORF">APHCRT_1325</name>
</gene>
<evidence type="ECO:0000313" key="2">
    <source>
        <dbReference type="Proteomes" id="UP000033722"/>
    </source>
</evidence>
<comment type="caution">
    <text evidence="1">The sequence shown here is derived from an EMBL/GenBank/DDBJ whole genome shotgun (WGS) entry which is preliminary data.</text>
</comment>
<reference evidence="1 2" key="1">
    <citation type="submission" date="2015-01" db="EMBL/GenBank/DDBJ databases">
        <title>Genome Sequencing of Rickettsiales.</title>
        <authorList>
            <person name="Daugherty S.C."/>
            <person name="Su Q."/>
            <person name="Abolude K."/>
            <person name="Beier-Sexton M."/>
            <person name="Carlyon J.A."/>
            <person name="Carter R."/>
            <person name="Day N.P."/>
            <person name="Dumler S.J."/>
            <person name="Dyachenko V."/>
            <person name="Godinez A."/>
            <person name="Kurtti T.J."/>
            <person name="Lichay M."/>
            <person name="Mullins K.E."/>
            <person name="Ott S."/>
            <person name="Pappas-Brown V."/>
            <person name="Paris D.H."/>
            <person name="Patel P."/>
            <person name="Richards A.L."/>
            <person name="Sadzewicz L."/>
            <person name="Sears K."/>
            <person name="Seidman D."/>
            <person name="Sengamalay N."/>
            <person name="Stenos J."/>
            <person name="Tallon L.J."/>
            <person name="Vincent G."/>
            <person name="Fraser C.M."/>
            <person name="Munderloh U."/>
            <person name="Dunning-Hotopp J.C."/>
        </authorList>
    </citation>
    <scope>NUCLEOTIDE SEQUENCE [LARGE SCALE GENOMIC DNA]</scope>
    <source>
        <strain evidence="1 2">CRT53-1</strain>
    </source>
</reference>
<dbReference type="EMBL" id="LAOD01000028">
    <property type="protein sequence ID" value="KJV83710.1"/>
    <property type="molecule type" value="Genomic_DNA"/>
</dbReference>
<feature type="non-terminal residue" evidence="1">
    <location>
        <position position="1"/>
    </location>
</feature>
<evidence type="ECO:0000313" key="1">
    <source>
        <dbReference type="EMBL" id="KJV83710.1"/>
    </source>
</evidence>
<dbReference type="AlphaFoldDB" id="A0A0F3PTQ8"/>
<dbReference type="PATRIC" id="fig|1359157.3.peg.1187"/>
<sequence length="36" mass="4289">YVELKILHINDKKEICPTIANFIIDYSNNLLVYYNT</sequence>
<name>A0A0F3PTQ8_ANAPH</name>
<accession>A0A0F3PTQ8</accession>
<organism evidence="1 2">
    <name type="scientific">Anaplasma phagocytophilum str. CRT53-1</name>
    <dbReference type="NCBI Taxonomy" id="1359157"/>
    <lineage>
        <taxon>Bacteria</taxon>
        <taxon>Pseudomonadati</taxon>
        <taxon>Pseudomonadota</taxon>
        <taxon>Alphaproteobacteria</taxon>
        <taxon>Rickettsiales</taxon>
        <taxon>Anaplasmataceae</taxon>
        <taxon>Anaplasma</taxon>
        <taxon>phagocytophilum group</taxon>
    </lineage>
</organism>
<dbReference type="Proteomes" id="UP000033722">
    <property type="component" value="Unassembled WGS sequence"/>
</dbReference>
<proteinExistence type="predicted"/>
<protein>
    <submittedName>
        <fullName evidence="1">Uncharacterized protein</fullName>
    </submittedName>
</protein>